<comment type="similarity">
    <text evidence="3 14">Belongs to the Nth/MutY family.</text>
</comment>
<dbReference type="EMBL" id="QFNK01000053">
    <property type="protein sequence ID" value="PZO87556.1"/>
    <property type="molecule type" value="Genomic_DNA"/>
</dbReference>
<dbReference type="InterPro" id="IPR044298">
    <property type="entry name" value="MIG/MutY"/>
</dbReference>
<dbReference type="CDD" id="cd03431">
    <property type="entry name" value="NUDIX_DNA_Glycosylase_C-MutY"/>
    <property type="match status" value="1"/>
</dbReference>
<dbReference type="Pfam" id="PF10576">
    <property type="entry name" value="EndIII_4Fe-2S"/>
    <property type="match status" value="1"/>
</dbReference>
<evidence type="ECO:0000313" key="16">
    <source>
        <dbReference type="EMBL" id="PZO87556.1"/>
    </source>
</evidence>
<dbReference type="Proteomes" id="UP000249557">
    <property type="component" value="Unassembled WGS sequence"/>
</dbReference>
<evidence type="ECO:0000259" key="15">
    <source>
        <dbReference type="SMART" id="SM00478"/>
    </source>
</evidence>
<keyword evidence="8 14" id="KW-0227">DNA damage</keyword>
<dbReference type="InterPro" id="IPR000445">
    <property type="entry name" value="HhH_motif"/>
</dbReference>
<dbReference type="GO" id="GO:0000701">
    <property type="term" value="F:purine-specific mismatch base pair DNA N-glycosylase activity"/>
    <property type="evidence" value="ECO:0007669"/>
    <property type="project" value="UniProtKB-EC"/>
</dbReference>
<dbReference type="PROSITE" id="PS00764">
    <property type="entry name" value="ENDONUCLEASE_III_1"/>
    <property type="match status" value="1"/>
</dbReference>
<dbReference type="PANTHER" id="PTHR42944">
    <property type="entry name" value="ADENINE DNA GLYCOSYLASE"/>
    <property type="match status" value="1"/>
</dbReference>
<proteinExistence type="inferred from homology"/>
<dbReference type="SUPFAM" id="SSF48150">
    <property type="entry name" value="DNA-glycosylase"/>
    <property type="match status" value="1"/>
</dbReference>
<comment type="catalytic activity">
    <reaction evidence="1 14">
        <text>Hydrolyzes free adenine bases from 7,8-dihydro-8-oxoguanine:adenine mismatched double-stranded DNA, leaving an apurinic site.</text>
        <dbReference type="EC" id="3.2.2.31"/>
    </reaction>
</comment>
<gene>
    <name evidence="16" type="primary">mutY</name>
    <name evidence="16" type="ORF">DI626_03750</name>
</gene>
<comment type="caution">
    <text evidence="16">The sequence shown here is derived from an EMBL/GenBank/DDBJ whole genome shotgun (WGS) entry which is preliminary data.</text>
</comment>
<accession>A0A2W5A1V7</accession>
<evidence type="ECO:0000256" key="8">
    <source>
        <dbReference type="ARBA" id="ARBA00022763"/>
    </source>
</evidence>
<evidence type="ECO:0000256" key="9">
    <source>
        <dbReference type="ARBA" id="ARBA00022801"/>
    </source>
</evidence>
<dbReference type="InterPro" id="IPR023170">
    <property type="entry name" value="HhH_base_excis_C"/>
</dbReference>
<dbReference type="GO" id="GO:0006284">
    <property type="term" value="P:base-excision repair"/>
    <property type="evidence" value="ECO:0007669"/>
    <property type="project" value="UniProtKB-UniRule"/>
</dbReference>
<evidence type="ECO:0000256" key="11">
    <source>
        <dbReference type="ARBA" id="ARBA00023014"/>
    </source>
</evidence>
<dbReference type="Pfam" id="PF14815">
    <property type="entry name" value="NUDIX_4"/>
    <property type="match status" value="1"/>
</dbReference>
<evidence type="ECO:0000313" key="17">
    <source>
        <dbReference type="Proteomes" id="UP000249557"/>
    </source>
</evidence>
<keyword evidence="10 14" id="KW-0408">Iron</keyword>
<dbReference type="SUPFAM" id="SSF55811">
    <property type="entry name" value="Nudix"/>
    <property type="match status" value="1"/>
</dbReference>
<keyword evidence="7" id="KW-0479">Metal-binding</keyword>
<dbReference type="NCBIfam" id="TIGR01084">
    <property type="entry name" value="mutY"/>
    <property type="match status" value="1"/>
</dbReference>
<keyword evidence="11" id="KW-0411">Iron-sulfur</keyword>
<name>A0A2W5A1V7_9BACT</name>
<dbReference type="Pfam" id="PF00730">
    <property type="entry name" value="HhH-GPD"/>
    <property type="match status" value="1"/>
</dbReference>
<dbReference type="Gene3D" id="1.10.1670.10">
    <property type="entry name" value="Helix-hairpin-Helix base-excision DNA repair enzymes (C-terminal)"/>
    <property type="match status" value="1"/>
</dbReference>
<reference evidence="16 17" key="1">
    <citation type="submission" date="2017-08" db="EMBL/GenBank/DDBJ databases">
        <title>Infants hospitalized years apart are colonized by the same room-sourced microbial strains.</title>
        <authorList>
            <person name="Brooks B."/>
            <person name="Olm M.R."/>
            <person name="Firek B.A."/>
            <person name="Baker R."/>
            <person name="Thomas B.C."/>
            <person name="Morowitz M.J."/>
            <person name="Banfield J.F."/>
        </authorList>
    </citation>
    <scope>NUCLEOTIDE SEQUENCE [LARGE SCALE GENOMIC DNA]</scope>
    <source>
        <strain evidence="16">S2_018_000_R2_104</strain>
    </source>
</reference>
<organism evidence="16 17">
    <name type="scientific">Micavibrio aeruginosavorus</name>
    <dbReference type="NCBI Taxonomy" id="349221"/>
    <lineage>
        <taxon>Bacteria</taxon>
        <taxon>Pseudomonadati</taxon>
        <taxon>Bdellovibrionota</taxon>
        <taxon>Bdellovibrionia</taxon>
        <taxon>Bdellovibrionales</taxon>
        <taxon>Pseudobdellovibrionaceae</taxon>
        <taxon>Micavibrio</taxon>
    </lineage>
</organism>
<keyword evidence="13 14" id="KW-0326">Glycosidase</keyword>
<dbReference type="GO" id="GO:0032357">
    <property type="term" value="F:oxidized purine DNA binding"/>
    <property type="evidence" value="ECO:0007669"/>
    <property type="project" value="TreeGrafter"/>
</dbReference>
<dbReference type="SMART" id="SM00478">
    <property type="entry name" value="ENDO3c"/>
    <property type="match status" value="1"/>
</dbReference>
<evidence type="ECO:0000256" key="1">
    <source>
        <dbReference type="ARBA" id="ARBA00000843"/>
    </source>
</evidence>
<feature type="domain" description="HhH-GPD" evidence="15">
    <location>
        <begin position="47"/>
        <end position="198"/>
    </location>
</feature>
<dbReference type="EC" id="3.2.2.31" evidence="4 14"/>
<dbReference type="GO" id="GO:0006298">
    <property type="term" value="P:mismatch repair"/>
    <property type="evidence" value="ECO:0007669"/>
    <property type="project" value="TreeGrafter"/>
</dbReference>
<sequence length="352" mass="38925">MKAHALKVEEFRGELLAWYDRHRRVLPWRALPGVTADPYHVWLSEIMLQQTTVPAVIPYFLKFLQKWPRVGDLAAADAEDVMQNWAGLGYYARARNLHKCAKYVAEHLGGKFPDTVEGLKELPGVGDYTAAAIASIAFNKPANVVDGNVERVMARVFAVTEPVPDSKPELKRLAALMAEGETSRPGDYAQALMDLGATVCTPSSPKCMICPVSGHCKGRELGIAATLPRRKEKPLKPQKHGYIYWVTDAKGRVLFEKRGEKGMLAGTIGLPTSNWVEKDIDLTHLPFTLEADGSRVLVRHSFTHFDLELKGATLQYKGDKAPAGGDYFWVEGHDAASIGIPTVFKKALKQFT</sequence>
<evidence type="ECO:0000256" key="3">
    <source>
        <dbReference type="ARBA" id="ARBA00008343"/>
    </source>
</evidence>
<evidence type="ECO:0000256" key="6">
    <source>
        <dbReference type="ARBA" id="ARBA00022485"/>
    </source>
</evidence>
<dbReference type="InterPro" id="IPR029119">
    <property type="entry name" value="MutY_C"/>
</dbReference>
<evidence type="ECO:0000256" key="12">
    <source>
        <dbReference type="ARBA" id="ARBA00023204"/>
    </source>
</evidence>
<protein>
    <recommendedName>
        <fullName evidence="5 14">Adenine DNA glycosylase</fullName>
        <ecNumber evidence="4 14">3.2.2.31</ecNumber>
    </recommendedName>
</protein>
<dbReference type="GO" id="GO:0051539">
    <property type="term" value="F:4 iron, 4 sulfur cluster binding"/>
    <property type="evidence" value="ECO:0007669"/>
    <property type="project" value="UniProtKB-UniRule"/>
</dbReference>
<dbReference type="InterPro" id="IPR005760">
    <property type="entry name" value="A/G_AdeGlyc_MutY"/>
</dbReference>
<comment type="cofactor">
    <cofactor evidence="14">
        <name>[4Fe-4S] cluster</name>
        <dbReference type="ChEBI" id="CHEBI:49883"/>
    </cofactor>
    <text evidence="14">Binds 1 [4Fe-4S] cluster.</text>
</comment>
<dbReference type="Gene3D" id="3.90.79.10">
    <property type="entry name" value="Nucleoside Triphosphate Pyrophosphohydrolase"/>
    <property type="match status" value="1"/>
</dbReference>
<dbReference type="Pfam" id="PF00633">
    <property type="entry name" value="HHH"/>
    <property type="match status" value="1"/>
</dbReference>
<dbReference type="AlphaFoldDB" id="A0A2W5A1V7"/>
<comment type="function">
    <text evidence="2">Adenine glycosylase active on G-A mispairs. MutY also corrects error-prone DNA synthesis past GO lesions which are due to the oxidatively damaged form of guanine: 7,8-dihydro-8-oxoguanine (8-oxo-dGTP).</text>
</comment>
<dbReference type="GO" id="GO:0046872">
    <property type="term" value="F:metal ion binding"/>
    <property type="evidence" value="ECO:0007669"/>
    <property type="project" value="UniProtKB-UniRule"/>
</dbReference>
<dbReference type="Gene3D" id="1.10.340.30">
    <property type="entry name" value="Hypothetical protein, domain 2"/>
    <property type="match status" value="1"/>
</dbReference>
<evidence type="ECO:0000256" key="4">
    <source>
        <dbReference type="ARBA" id="ARBA00012045"/>
    </source>
</evidence>
<dbReference type="CDD" id="cd00056">
    <property type="entry name" value="ENDO3c"/>
    <property type="match status" value="1"/>
</dbReference>
<keyword evidence="9" id="KW-0378">Hydrolase</keyword>
<dbReference type="InterPro" id="IPR003265">
    <property type="entry name" value="HhH-GPD_domain"/>
</dbReference>
<keyword evidence="6" id="KW-0004">4Fe-4S</keyword>
<dbReference type="InterPro" id="IPR003651">
    <property type="entry name" value="Endonuclease3_FeS-loop_motif"/>
</dbReference>
<evidence type="ECO:0000256" key="5">
    <source>
        <dbReference type="ARBA" id="ARBA00022023"/>
    </source>
</evidence>
<evidence type="ECO:0000256" key="10">
    <source>
        <dbReference type="ARBA" id="ARBA00023004"/>
    </source>
</evidence>
<dbReference type="InterPro" id="IPR004035">
    <property type="entry name" value="Endouclease-III_FeS-bd_BS"/>
</dbReference>
<dbReference type="GO" id="GO:0034039">
    <property type="term" value="F:8-oxo-7,8-dihydroguanine DNA N-glycosylase activity"/>
    <property type="evidence" value="ECO:0007669"/>
    <property type="project" value="TreeGrafter"/>
</dbReference>
<dbReference type="InterPro" id="IPR004036">
    <property type="entry name" value="Endonuclease-III-like_CS2"/>
</dbReference>
<dbReference type="InterPro" id="IPR011257">
    <property type="entry name" value="DNA_glycosylase"/>
</dbReference>
<dbReference type="InterPro" id="IPR015797">
    <property type="entry name" value="NUDIX_hydrolase-like_dom_sf"/>
</dbReference>
<dbReference type="GO" id="GO:0035485">
    <property type="term" value="F:adenine/guanine mispair binding"/>
    <property type="evidence" value="ECO:0007669"/>
    <property type="project" value="TreeGrafter"/>
</dbReference>
<evidence type="ECO:0000256" key="7">
    <source>
        <dbReference type="ARBA" id="ARBA00022723"/>
    </source>
</evidence>
<dbReference type="SMART" id="SM00525">
    <property type="entry name" value="FES"/>
    <property type="match status" value="1"/>
</dbReference>
<evidence type="ECO:0000256" key="2">
    <source>
        <dbReference type="ARBA" id="ARBA00002933"/>
    </source>
</evidence>
<dbReference type="PROSITE" id="PS01155">
    <property type="entry name" value="ENDONUCLEASE_III_2"/>
    <property type="match status" value="1"/>
</dbReference>
<keyword evidence="12" id="KW-0234">DNA repair</keyword>
<dbReference type="PANTHER" id="PTHR42944:SF1">
    <property type="entry name" value="ADENINE DNA GLYCOSYLASE"/>
    <property type="match status" value="1"/>
</dbReference>
<evidence type="ECO:0000256" key="13">
    <source>
        <dbReference type="ARBA" id="ARBA00023295"/>
    </source>
</evidence>
<dbReference type="FunFam" id="1.10.340.30:FF:000002">
    <property type="entry name" value="Adenine DNA glycosylase"/>
    <property type="match status" value="1"/>
</dbReference>
<evidence type="ECO:0000256" key="14">
    <source>
        <dbReference type="RuleBase" id="RU365096"/>
    </source>
</evidence>